<sequence length="228" mass="24709">MDRITRERQEQTEETSDFRDSVVVLVPQSTQTSFPESLVISEVTGESGKPVCKPGKPRRRRRNRKAPSLVISEVESTCSELPAREAEEEKEEPQGTLSTCSARTLDSMVGLAPRSAQSSLPRAPSLVISEVESTRSELQAKEENEEPQGTLSTCSARTLDSMVVLAPRSAQSSLPEVPSVVISEVESSYSQLLPCGQEEGKDGRQSTLTMSRGSNIEAGICGGRGFHV</sequence>
<evidence type="ECO:0000313" key="2">
    <source>
        <dbReference type="Proteomes" id="UP001652642"/>
    </source>
</evidence>
<accession>A0ABM5EWC5</accession>
<dbReference type="RefSeq" id="XP_072837447.1">
    <property type="nucleotide sequence ID" value="XM_072981346.1"/>
</dbReference>
<feature type="compositionally biased region" description="Basic and acidic residues" evidence="1">
    <location>
        <begin position="132"/>
        <end position="142"/>
    </location>
</feature>
<feature type="region of interest" description="Disordered" evidence="1">
    <location>
        <begin position="131"/>
        <end position="151"/>
    </location>
</feature>
<organism evidence="2 3">
    <name type="scientific">Pogona vitticeps</name>
    <name type="common">central bearded dragon</name>
    <dbReference type="NCBI Taxonomy" id="103695"/>
    <lineage>
        <taxon>Eukaryota</taxon>
        <taxon>Metazoa</taxon>
        <taxon>Chordata</taxon>
        <taxon>Craniata</taxon>
        <taxon>Vertebrata</taxon>
        <taxon>Euteleostomi</taxon>
        <taxon>Lepidosauria</taxon>
        <taxon>Squamata</taxon>
        <taxon>Bifurcata</taxon>
        <taxon>Unidentata</taxon>
        <taxon>Episquamata</taxon>
        <taxon>Toxicofera</taxon>
        <taxon>Iguania</taxon>
        <taxon>Acrodonta</taxon>
        <taxon>Agamidae</taxon>
        <taxon>Amphibolurinae</taxon>
        <taxon>Pogona</taxon>
    </lineage>
</organism>
<dbReference type="Proteomes" id="UP001652642">
    <property type="component" value="Chromosome 11"/>
</dbReference>
<reference evidence="3" key="1">
    <citation type="submission" date="2025-08" db="UniProtKB">
        <authorList>
            <consortium name="RefSeq"/>
        </authorList>
    </citation>
    <scope>IDENTIFICATION</scope>
</reference>
<feature type="compositionally biased region" description="Basic residues" evidence="1">
    <location>
        <begin position="55"/>
        <end position="65"/>
    </location>
</feature>
<gene>
    <name evidence="3" type="primary">LOC140702329</name>
</gene>
<name>A0ABM5EWC5_9SAUR</name>
<protein>
    <submittedName>
        <fullName evidence="3">Uncharacterized protein</fullName>
    </submittedName>
</protein>
<dbReference type="GeneID" id="140702329"/>
<evidence type="ECO:0000256" key="1">
    <source>
        <dbReference type="SAM" id="MobiDB-lite"/>
    </source>
</evidence>
<evidence type="ECO:0000313" key="3">
    <source>
        <dbReference type="RefSeq" id="XP_072837447.1"/>
    </source>
</evidence>
<feature type="region of interest" description="Disordered" evidence="1">
    <location>
        <begin position="44"/>
        <end position="102"/>
    </location>
</feature>
<proteinExistence type="predicted"/>
<keyword evidence="2" id="KW-1185">Reference proteome</keyword>